<keyword evidence="3" id="KW-1185">Reference proteome</keyword>
<evidence type="ECO:0000313" key="2">
    <source>
        <dbReference type="EMBL" id="KAL2644215.1"/>
    </source>
</evidence>
<name>A0ABD1Z906_9MARC</name>
<proteinExistence type="predicted"/>
<evidence type="ECO:0000256" key="1">
    <source>
        <dbReference type="SAM" id="MobiDB-lite"/>
    </source>
</evidence>
<gene>
    <name evidence="2" type="ORF">R1flu_011802</name>
</gene>
<accession>A0ABD1Z906</accession>
<organism evidence="2 3">
    <name type="scientific">Riccia fluitans</name>
    <dbReference type="NCBI Taxonomy" id="41844"/>
    <lineage>
        <taxon>Eukaryota</taxon>
        <taxon>Viridiplantae</taxon>
        <taxon>Streptophyta</taxon>
        <taxon>Embryophyta</taxon>
        <taxon>Marchantiophyta</taxon>
        <taxon>Marchantiopsida</taxon>
        <taxon>Marchantiidae</taxon>
        <taxon>Marchantiales</taxon>
        <taxon>Ricciaceae</taxon>
        <taxon>Riccia</taxon>
    </lineage>
</organism>
<reference evidence="2 3" key="1">
    <citation type="submission" date="2024-09" db="EMBL/GenBank/DDBJ databases">
        <title>Chromosome-scale assembly of Riccia fluitans.</title>
        <authorList>
            <person name="Paukszto L."/>
            <person name="Sawicki J."/>
            <person name="Karawczyk K."/>
            <person name="Piernik-Szablinska J."/>
            <person name="Szczecinska M."/>
            <person name="Mazdziarz M."/>
        </authorList>
    </citation>
    <scope>NUCLEOTIDE SEQUENCE [LARGE SCALE GENOMIC DNA]</scope>
    <source>
        <strain evidence="2">Rf_01</strain>
        <tissue evidence="2">Aerial parts of the thallus</tissue>
    </source>
</reference>
<dbReference type="EMBL" id="JBHFFA010000002">
    <property type="protein sequence ID" value="KAL2644215.1"/>
    <property type="molecule type" value="Genomic_DNA"/>
</dbReference>
<comment type="caution">
    <text evidence="2">The sequence shown here is derived from an EMBL/GenBank/DDBJ whole genome shotgun (WGS) entry which is preliminary data.</text>
</comment>
<feature type="compositionally biased region" description="Polar residues" evidence="1">
    <location>
        <begin position="799"/>
        <end position="812"/>
    </location>
</feature>
<sequence>MLRNQRLCDTTRFLRWSARKENFRQLPADRWIDSQAEGRRTWAERSDFWSGRRSGRRAWQLRIRRNVRPAAATLTYENVIDHSVPSYFTATVVGSSQLGKTTMLNGLLRLFGYDQPCGRVFPDEDILPTQEKDRAGLPFPLRIEYHDSFQVNAVRWTRQELDDLMHVVASRALRKDPEFFEQLEFHEFDENSFMQLICDYGKVDEDGNFSCEPSVFETLKADGVVEEKCFPEETSSDHTLAATIKEVNGYLLEILGEQWFQYKSVTLRCPSRMLKEMGVDSCRPPCILDLPGVGIVHDNNLLVEELVRRNVTTADTIIVLTGQRSFTEDVLEVLRASVFQRLLDPTVSPPPTVAVTNSHMLMGLQNEEMETWRQNILHGSMGWYTELKRFAEENFSSRRRHRVLSEVEPSLFPNDLSGFLKGGAKAQDMGVATLIGYFMRLPQEFHLACVADVLERANAYKSTVDELWQAPMLVQKQTKHSNRRLFNLALAHQKEAYEMTLSSKLTGVLQKKMFNWEDPRSLDEQMDQIDSVADSELEKLHRKLGRLVKDGGSSNLHQEISSLVKQLLLEIAAEWDNVTGKVVFERFVNAAQQLAVEAFSVWVPQLFDERRSAEPDPKIVSAKTALLNALKAKVPTAISGSAIQYTLTDAYRQLVWNLDAKGGINLPRPRKGQYLEGSEEKVWSHIQTVVRKKISTLYEHINKNARHESTAVKQLISRLKILITETFTKCVEDFGTVTSALESIAQGEGAVNQNPIVILQKELLDFTTQLQEYLQKHKNIRNHFGEEELKTIFRARYGSQANNPRQRPTSEGQVVKRSRQDS</sequence>
<feature type="region of interest" description="Disordered" evidence="1">
    <location>
        <begin position="797"/>
        <end position="822"/>
    </location>
</feature>
<dbReference type="AlphaFoldDB" id="A0ABD1Z906"/>
<evidence type="ECO:0000313" key="3">
    <source>
        <dbReference type="Proteomes" id="UP001605036"/>
    </source>
</evidence>
<dbReference type="Proteomes" id="UP001605036">
    <property type="component" value="Unassembled WGS sequence"/>
</dbReference>
<protein>
    <submittedName>
        <fullName evidence="2">Uncharacterized protein</fullName>
    </submittedName>
</protein>